<dbReference type="EMBL" id="BSXT01013632">
    <property type="protein sequence ID" value="GMF88817.1"/>
    <property type="molecule type" value="Genomic_DNA"/>
</dbReference>
<protein>
    <submittedName>
        <fullName evidence="3">Unnamed protein product</fullName>
    </submittedName>
</protein>
<sequence>MDFIVALPKTDAGFDAIMVVVDRLTKRDHFLPTTTVASTMETAKLYRDRVFALHGLPEEILSDRDSKFTSVLWTSLCEMLGTHQKLTTAFRQQANGVTERVNQTIENYLRAFSNSNSNDWDELLALSEFAYNARHQASIQMAPFEADLGFIPATPASWKSLDQSSEPAARAAQAQGEEFLEGQKDI</sequence>
<dbReference type="PROSITE" id="PS50994">
    <property type="entry name" value="INTEGRASE"/>
    <property type="match status" value="1"/>
</dbReference>
<evidence type="ECO:0000313" key="3">
    <source>
        <dbReference type="EMBL" id="GMF88817.1"/>
    </source>
</evidence>
<accession>A0A9W6YLZ0</accession>
<gene>
    <name evidence="3" type="ORF">Pfra01_002892300</name>
</gene>
<organism evidence="3 4">
    <name type="scientific">Phytophthora fragariaefolia</name>
    <dbReference type="NCBI Taxonomy" id="1490495"/>
    <lineage>
        <taxon>Eukaryota</taxon>
        <taxon>Sar</taxon>
        <taxon>Stramenopiles</taxon>
        <taxon>Oomycota</taxon>
        <taxon>Peronosporomycetes</taxon>
        <taxon>Peronosporales</taxon>
        <taxon>Peronosporaceae</taxon>
        <taxon>Phytophthora</taxon>
    </lineage>
</organism>
<name>A0A9W6YLZ0_9STRA</name>
<dbReference type="InterPro" id="IPR050951">
    <property type="entry name" value="Retrovirus_Pol_polyprotein"/>
</dbReference>
<evidence type="ECO:0000259" key="2">
    <source>
        <dbReference type="PROSITE" id="PS50994"/>
    </source>
</evidence>
<dbReference type="InterPro" id="IPR036397">
    <property type="entry name" value="RNaseH_sf"/>
</dbReference>
<dbReference type="SUPFAM" id="SSF53098">
    <property type="entry name" value="Ribonuclease H-like"/>
    <property type="match status" value="1"/>
</dbReference>
<dbReference type="Gene3D" id="3.30.420.10">
    <property type="entry name" value="Ribonuclease H-like superfamily/Ribonuclease H"/>
    <property type="match status" value="1"/>
</dbReference>
<comment type="caution">
    <text evidence="3">The sequence shown here is derived from an EMBL/GenBank/DDBJ whole genome shotgun (WGS) entry which is preliminary data.</text>
</comment>
<dbReference type="OrthoDB" id="2273864at2759"/>
<feature type="region of interest" description="Disordered" evidence="1">
    <location>
        <begin position="161"/>
        <end position="186"/>
    </location>
</feature>
<dbReference type="PANTHER" id="PTHR37984">
    <property type="entry name" value="PROTEIN CBG26694"/>
    <property type="match status" value="1"/>
</dbReference>
<reference evidence="3" key="1">
    <citation type="submission" date="2023-04" db="EMBL/GenBank/DDBJ databases">
        <title>Phytophthora fragariaefolia NBRC 109709.</title>
        <authorList>
            <person name="Ichikawa N."/>
            <person name="Sato H."/>
            <person name="Tonouchi N."/>
        </authorList>
    </citation>
    <scope>NUCLEOTIDE SEQUENCE</scope>
    <source>
        <strain evidence="3">NBRC 109709</strain>
    </source>
</reference>
<dbReference type="AlphaFoldDB" id="A0A9W6YLZ0"/>
<feature type="domain" description="Integrase catalytic" evidence="2">
    <location>
        <begin position="1"/>
        <end position="151"/>
    </location>
</feature>
<dbReference type="GO" id="GO:0003676">
    <property type="term" value="F:nucleic acid binding"/>
    <property type="evidence" value="ECO:0007669"/>
    <property type="project" value="InterPro"/>
</dbReference>
<dbReference type="GO" id="GO:0015074">
    <property type="term" value="P:DNA integration"/>
    <property type="evidence" value="ECO:0007669"/>
    <property type="project" value="InterPro"/>
</dbReference>
<dbReference type="InterPro" id="IPR001584">
    <property type="entry name" value="Integrase_cat-core"/>
</dbReference>
<keyword evidence="4" id="KW-1185">Reference proteome</keyword>
<evidence type="ECO:0000313" key="4">
    <source>
        <dbReference type="Proteomes" id="UP001165121"/>
    </source>
</evidence>
<dbReference type="InterPro" id="IPR012337">
    <property type="entry name" value="RNaseH-like_sf"/>
</dbReference>
<evidence type="ECO:0000256" key="1">
    <source>
        <dbReference type="SAM" id="MobiDB-lite"/>
    </source>
</evidence>
<dbReference type="PANTHER" id="PTHR37984:SF15">
    <property type="entry name" value="INTEGRASE CATALYTIC DOMAIN-CONTAINING PROTEIN"/>
    <property type="match status" value="1"/>
</dbReference>
<dbReference type="Proteomes" id="UP001165121">
    <property type="component" value="Unassembled WGS sequence"/>
</dbReference>
<proteinExistence type="predicted"/>